<feature type="non-terminal residue" evidence="1">
    <location>
        <position position="1"/>
    </location>
</feature>
<protein>
    <submittedName>
        <fullName evidence="1">32535_t:CDS:1</fullName>
    </submittedName>
</protein>
<proteinExistence type="predicted"/>
<organism evidence="1 2">
    <name type="scientific">Gigaspora margarita</name>
    <dbReference type="NCBI Taxonomy" id="4874"/>
    <lineage>
        <taxon>Eukaryota</taxon>
        <taxon>Fungi</taxon>
        <taxon>Fungi incertae sedis</taxon>
        <taxon>Mucoromycota</taxon>
        <taxon>Glomeromycotina</taxon>
        <taxon>Glomeromycetes</taxon>
        <taxon>Diversisporales</taxon>
        <taxon>Gigasporaceae</taxon>
        <taxon>Gigaspora</taxon>
    </lineage>
</organism>
<evidence type="ECO:0000313" key="1">
    <source>
        <dbReference type="EMBL" id="CAG8770390.1"/>
    </source>
</evidence>
<dbReference type="EMBL" id="CAJVQB010014744">
    <property type="protein sequence ID" value="CAG8770390.1"/>
    <property type="molecule type" value="Genomic_DNA"/>
</dbReference>
<gene>
    <name evidence="1" type="ORF">GMARGA_LOCUS18453</name>
</gene>
<reference evidence="1 2" key="1">
    <citation type="submission" date="2021-06" db="EMBL/GenBank/DDBJ databases">
        <authorList>
            <person name="Kallberg Y."/>
            <person name="Tangrot J."/>
            <person name="Rosling A."/>
        </authorList>
    </citation>
    <scope>NUCLEOTIDE SEQUENCE [LARGE SCALE GENOMIC DNA]</scope>
    <source>
        <strain evidence="1 2">120-4 pot B 10/14</strain>
    </source>
</reference>
<accession>A0ABN7VGH0</accession>
<name>A0ABN7VGH0_GIGMA</name>
<sequence length="187" mass="22034">QIWVSEELTHGLLEAGIIDISMTTESEHDIITMCLNLNHLTTNSGTAIVKKKAVKRTVFLYEEAKEEDWEQFRVELDRILKNKKALGLCKKQIIHKNEQDHLDEIWGIIERAIIKAANKSLLKKKVSNFRYTKAKEFNQTYMYRPILQISRWMRFIRDRLGLSIEETDKLEFNLTIEKINSDLQLEI</sequence>
<comment type="caution">
    <text evidence="1">The sequence shown here is derived from an EMBL/GenBank/DDBJ whole genome shotgun (WGS) entry which is preliminary data.</text>
</comment>
<keyword evidence="2" id="KW-1185">Reference proteome</keyword>
<evidence type="ECO:0000313" key="2">
    <source>
        <dbReference type="Proteomes" id="UP000789901"/>
    </source>
</evidence>
<dbReference type="Proteomes" id="UP000789901">
    <property type="component" value="Unassembled WGS sequence"/>
</dbReference>